<dbReference type="InterPro" id="IPR008030">
    <property type="entry name" value="NmrA-like"/>
</dbReference>
<accession>A0ABT0E018</accession>
<evidence type="ECO:0000313" key="2">
    <source>
        <dbReference type="EMBL" id="MCK0532716.1"/>
    </source>
</evidence>
<evidence type="ECO:0000313" key="3">
    <source>
        <dbReference type="Proteomes" id="UP001203512"/>
    </source>
</evidence>
<name>A0ABT0E018_9SPHN</name>
<dbReference type="Proteomes" id="UP001203512">
    <property type="component" value="Unassembled WGS sequence"/>
</dbReference>
<dbReference type="PANTHER" id="PTHR43162:SF1">
    <property type="entry name" value="PRESTALK A DIFFERENTIATION PROTEIN A"/>
    <property type="match status" value="1"/>
</dbReference>
<dbReference type="EMBL" id="JALKHS010000011">
    <property type="protein sequence ID" value="MCK0532716.1"/>
    <property type="molecule type" value="Genomic_DNA"/>
</dbReference>
<dbReference type="Gene3D" id="3.90.25.10">
    <property type="entry name" value="UDP-galactose 4-epimerase, domain 1"/>
    <property type="match status" value="1"/>
</dbReference>
<dbReference type="Pfam" id="PF05368">
    <property type="entry name" value="NmrA"/>
    <property type="match status" value="1"/>
</dbReference>
<dbReference type="InterPro" id="IPR036291">
    <property type="entry name" value="NAD(P)-bd_dom_sf"/>
</dbReference>
<organism evidence="2 3">
    <name type="scientific">Sphingobium agri</name>
    <dbReference type="NCBI Taxonomy" id="2933566"/>
    <lineage>
        <taxon>Bacteria</taxon>
        <taxon>Pseudomonadati</taxon>
        <taxon>Pseudomonadota</taxon>
        <taxon>Alphaproteobacteria</taxon>
        <taxon>Sphingomonadales</taxon>
        <taxon>Sphingomonadaceae</taxon>
        <taxon>Sphingobium</taxon>
    </lineage>
</organism>
<protein>
    <submittedName>
        <fullName evidence="2">NAD(P)H-binding protein</fullName>
    </submittedName>
</protein>
<proteinExistence type="predicted"/>
<feature type="domain" description="NmrA-like" evidence="1">
    <location>
        <begin position="106"/>
        <end position="229"/>
    </location>
</feature>
<evidence type="ECO:0000259" key="1">
    <source>
        <dbReference type="Pfam" id="PF05368"/>
    </source>
</evidence>
<comment type="caution">
    <text evidence="2">The sequence shown here is derived from an EMBL/GenBank/DDBJ whole genome shotgun (WGS) entry which is preliminary data.</text>
</comment>
<reference evidence="2 3" key="1">
    <citation type="submission" date="2022-04" db="EMBL/GenBank/DDBJ databases">
        <authorList>
            <person name="Huq M.A."/>
        </authorList>
    </citation>
    <scope>NUCLEOTIDE SEQUENCE [LARGE SCALE GENOMIC DNA]</scope>
    <source>
        <strain evidence="2 3">MAH-33</strain>
    </source>
</reference>
<dbReference type="RefSeq" id="WP_247233554.1">
    <property type="nucleotide sequence ID" value="NZ_JALKHS010000011.1"/>
</dbReference>
<dbReference type="PANTHER" id="PTHR43162">
    <property type="match status" value="1"/>
</dbReference>
<dbReference type="Gene3D" id="3.40.50.720">
    <property type="entry name" value="NAD(P)-binding Rossmann-like Domain"/>
    <property type="match status" value="1"/>
</dbReference>
<dbReference type="SUPFAM" id="SSF51735">
    <property type="entry name" value="NAD(P)-binding Rossmann-fold domains"/>
    <property type="match status" value="1"/>
</dbReference>
<gene>
    <name evidence="2" type="ORF">MU848_14095</name>
</gene>
<dbReference type="InterPro" id="IPR051604">
    <property type="entry name" value="Ergot_Alk_Oxidoreductase"/>
</dbReference>
<sequence>MSQKSTIAVIGATGKTGRRVADRLTGLGHEVRIGSRQAESPFVWEEEASWQPLLDGVDGVYIAHPDNTHPDAGAQIGRLAKVARDGGAKRQVLLSGRADEGFMDTVEAGFRASGADWTILRPAWFMQNFSEMFFVDGVLAGELVLPVGEATEPFIDVEDVAAVAVAALLDGRHAGQIYELTGPELLGFEEAARALSKATGRKISFVPISLDAYREGIVASGLPEEYAYTYSGIANGKLAYLTDDVERVLGRKPRRFADYARDAAASGVWAV</sequence>
<keyword evidence="3" id="KW-1185">Reference proteome</keyword>